<dbReference type="EMBL" id="CP020660">
    <property type="protein sequence ID" value="ATF09673.1"/>
    <property type="molecule type" value="Genomic_DNA"/>
</dbReference>
<keyword evidence="3 4" id="KW-0998">Cell outer membrane</keyword>
<dbReference type="PANTHER" id="PTHR30189">
    <property type="entry name" value="LPS-ASSEMBLY PROTEIN"/>
    <property type="match status" value="1"/>
</dbReference>
<sequence length="780" mass="89658">MSLIGRKFLSTILYFILYGPVMAEESPVAQDSQESLQIPTDTCLTPEYLCITRKEYADDIKNALVTIVADHVEAKANEKAIYRGDVVVTQSHRIIKSDVVTLRQPDNIVMAEGNVYFYDGEMTVSGKFLQSNLNTTETTLLDAQYKMMCQPGRGQAKYIFKNGTAFYELEDGTYTTCPDNDNSWYLSAGSITKENGNIFADLYHAQFNVFDIPIAYLPYLRVPVEDGNLTGFLYPLISWHKKDGVTLSTPFYWNIHPQTDMLITPKYMFNRGSFLRIEPRYLIEDGRGSMVFEYMGQDDFYTTYNKSWGFHWQHFGIREHWKYNVNYSKSSDINYFSRNTDSRISHRENHALLQTGNVSYRAKNWDSILSVKNFQSLMNNRPVYRLLPQLTVNYYFPELGYGLDFSMQSQISKFITDDDSKPDATRINLEPTLTLPYHLPWLSAEAEGKVFYSYFNQTNIDRVTNNNGMLKSNVSRVIPMVKLNSVVILERDALIWGNNYTQTLEPQVQYLYIKDIDQSGIYNPMDYSYGGYDTARLLTGYYSLFRANQFSGGDYINPANQFTIGAASRFYDDFYKERFNIAVGQTYYLDRTDSGADNMINDVAWAAETEFNFNDKLFVRGTAEYERNLNNLLFGNVTLEYRKGSFFAQTHYRYVSKNYISNTIGADYLNLTTVDGISQVGLVTGFPLGKGVSFQTQHFHDLTQDLTLAKQFGLTYQSACFVIGLYYNKSLLSRSSINDPAKYDSRVYFSLSFLGLGREFDYRPVKGNVLGHRHPFGLKN</sequence>
<dbReference type="RefSeq" id="WP_096619253.1">
    <property type="nucleotide sequence ID" value="NZ_CP020660.1"/>
</dbReference>
<dbReference type="AlphaFoldDB" id="A0A291B9M0"/>
<protein>
    <recommendedName>
        <fullName evidence="4">LPS-assembly protein LptD</fullName>
    </recommendedName>
</protein>
<dbReference type="GO" id="GO:1990351">
    <property type="term" value="C:transporter complex"/>
    <property type="evidence" value="ECO:0007669"/>
    <property type="project" value="TreeGrafter"/>
</dbReference>
<dbReference type="InterPro" id="IPR005653">
    <property type="entry name" value="OstA-like_N"/>
</dbReference>
<proteinExistence type="inferred from homology"/>
<keyword evidence="1 4" id="KW-0732">Signal</keyword>
<dbReference type="GO" id="GO:0009279">
    <property type="term" value="C:cell outer membrane"/>
    <property type="evidence" value="ECO:0007669"/>
    <property type="project" value="UniProtKB-SubCell"/>
</dbReference>
<dbReference type="InterPro" id="IPR020889">
    <property type="entry name" value="LipoPS_assembly_LptD"/>
</dbReference>
<evidence type="ECO:0000256" key="3">
    <source>
        <dbReference type="ARBA" id="ARBA00023237"/>
    </source>
</evidence>
<dbReference type="InterPro" id="IPR050218">
    <property type="entry name" value="LptD"/>
</dbReference>
<evidence type="ECO:0000259" key="5">
    <source>
        <dbReference type="Pfam" id="PF03968"/>
    </source>
</evidence>
<evidence type="ECO:0000256" key="2">
    <source>
        <dbReference type="ARBA" id="ARBA00023136"/>
    </source>
</evidence>
<feature type="domain" description="LptD C-terminal" evidence="6">
    <location>
        <begin position="306"/>
        <end position="690"/>
    </location>
</feature>
<dbReference type="NCBIfam" id="NF002997">
    <property type="entry name" value="PRK03761.1"/>
    <property type="match status" value="1"/>
</dbReference>
<evidence type="ECO:0000313" key="7">
    <source>
        <dbReference type="EMBL" id="ATF09673.1"/>
    </source>
</evidence>
<comment type="function">
    <text evidence="4">Together with LptE, is involved in the assembly of lipopolysaccharide (LPS) at the surface of the outer membrane.</text>
</comment>
<keyword evidence="8" id="KW-1185">Reference proteome</keyword>
<dbReference type="Pfam" id="PF04453">
    <property type="entry name" value="LptD"/>
    <property type="match status" value="1"/>
</dbReference>
<dbReference type="KEGG" id="elux:BTN50_1183"/>
<gene>
    <name evidence="4" type="primary">lptD</name>
    <name evidence="7" type="ORF">BTN50_1183</name>
</gene>
<comment type="subunit">
    <text evidence="4">Component of the lipopolysaccharide transport and assembly complex. Interacts with LptE and LptA.</text>
</comment>
<dbReference type="GO" id="GO:0015920">
    <property type="term" value="P:lipopolysaccharide transport"/>
    <property type="evidence" value="ECO:0007669"/>
    <property type="project" value="InterPro"/>
</dbReference>
<comment type="subcellular location">
    <subcellularLocation>
        <location evidence="4">Cell outer membrane</location>
    </subcellularLocation>
</comment>
<evidence type="ECO:0000259" key="6">
    <source>
        <dbReference type="Pfam" id="PF04453"/>
    </source>
</evidence>
<evidence type="ECO:0000313" key="8">
    <source>
        <dbReference type="Proteomes" id="UP000218160"/>
    </source>
</evidence>
<organism evidence="7 8">
    <name type="scientific">Candidatus Enterovibrio altilux</name>
    <dbReference type="NCBI Taxonomy" id="1927128"/>
    <lineage>
        <taxon>Bacteria</taxon>
        <taxon>Pseudomonadati</taxon>
        <taxon>Pseudomonadota</taxon>
        <taxon>Gammaproteobacteria</taxon>
        <taxon>Vibrionales</taxon>
        <taxon>Vibrionaceae</taxon>
        <taxon>Enterovibrio</taxon>
    </lineage>
</organism>
<dbReference type="Proteomes" id="UP000218160">
    <property type="component" value="Chromosome 1"/>
</dbReference>
<comment type="caution">
    <text evidence="4">Lacks conserved residue(s) required for the propagation of feature annotation.</text>
</comment>
<comment type="similarity">
    <text evidence="4">Belongs to the LptD family.</text>
</comment>
<dbReference type="InterPro" id="IPR007543">
    <property type="entry name" value="LptD_C"/>
</dbReference>
<evidence type="ECO:0000256" key="4">
    <source>
        <dbReference type="HAMAP-Rule" id="MF_01411"/>
    </source>
</evidence>
<dbReference type="HAMAP" id="MF_01411">
    <property type="entry name" value="LPS_assembly_LptD"/>
    <property type="match status" value="1"/>
</dbReference>
<dbReference type="GO" id="GO:0043165">
    <property type="term" value="P:Gram-negative-bacterium-type cell outer membrane assembly"/>
    <property type="evidence" value="ECO:0007669"/>
    <property type="project" value="UniProtKB-UniRule"/>
</dbReference>
<dbReference type="PANTHER" id="PTHR30189:SF1">
    <property type="entry name" value="LPS-ASSEMBLY PROTEIN LPTD"/>
    <property type="match status" value="1"/>
</dbReference>
<keyword evidence="2 4" id="KW-0472">Membrane</keyword>
<evidence type="ECO:0000256" key="1">
    <source>
        <dbReference type="ARBA" id="ARBA00022729"/>
    </source>
</evidence>
<feature type="domain" description="Organic solvent tolerance-like N-terminal" evidence="5">
    <location>
        <begin position="67"/>
        <end position="192"/>
    </location>
</feature>
<dbReference type="OrthoDB" id="9760225at2"/>
<name>A0A291B9M0_9GAMM</name>
<dbReference type="Pfam" id="PF03968">
    <property type="entry name" value="LptD_N"/>
    <property type="match status" value="1"/>
</dbReference>
<reference evidence="8" key="1">
    <citation type="submission" date="2017-04" db="EMBL/GenBank/DDBJ databases">
        <title>Genome evolution of the luminous symbionts of deep sea anglerfish.</title>
        <authorList>
            <person name="Hendry T.A."/>
        </authorList>
    </citation>
    <scope>NUCLEOTIDE SEQUENCE [LARGE SCALE GENOMIC DNA]</scope>
</reference>
<accession>A0A291B9M0</accession>